<feature type="transmembrane region" description="Helical" evidence="1">
    <location>
        <begin position="986"/>
        <end position="1008"/>
    </location>
</feature>
<dbReference type="InterPro" id="IPR053331">
    <property type="entry name" value="EGF-like_comC"/>
</dbReference>
<evidence type="ECO:0000313" key="3">
    <source>
        <dbReference type="EMBL" id="EGG22843.1"/>
    </source>
</evidence>
<name>F4PMP6_CACFS</name>
<dbReference type="OMA" id="TINCVAT"/>
<keyword evidence="1" id="KW-0812">Transmembrane</keyword>
<protein>
    <recommendedName>
        <fullName evidence="2">ComC supersandwich domain-containing protein</fullName>
    </recommendedName>
</protein>
<dbReference type="Pfam" id="PF22933">
    <property type="entry name" value="ComC_SSD"/>
    <property type="match status" value="1"/>
</dbReference>
<keyword evidence="1" id="KW-0472">Membrane</keyword>
<feature type="domain" description="ComC supersandwich" evidence="2">
    <location>
        <begin position="743"/>
        <end position="967"/>
    </location>
</feature>
<organism evidence="3 4">
    <name type="scientific">Cavenderia fasciculata</name>
    <name type="common">Slime mold</name>
    <name type="synonym">Dictyostelium fasciculatum</name>
    <dbReference type="NCBI Taxonomy" id="261658"/>
    <lineage>
        <taxon>Eukaryota</taxon>
        <taxon>Amoebozoa</taxon>
        <taxon>Evosea</taxon>
        <taxon>Eumycetozoa</taxon>
        <taxon>Dictyostelia</taxon>
        <taxon>Acytosteliales</taxon>
        <taxon>Cavenderiaceae</taxon>
        <taxon>Cavenderia</taxon>
    </lineage>
</organism>
<accession>F4PMP6</accession>
<dbReference type="PANTHER" id="PTHR24032">
    <property type="entry name" value="EGF-LIKE DOMAIN-CONTAINING PROTEIN-RELATED-RELATED"/>
    <property type="match status" value="1"/>
</dbReference>
<keyword evidence="1" id="KW-1133">Transmembrane helix</keyword>
<dbReference type="EMBL" id="GL883008">
    <property type="protein sequence ID" value="EGG22843.1"/>
    <property type="molecule type" value="Genomic_DNA"/>
</dbReference>
<dbReference type="Pfam" id="PF23106">
    <property type="entry name" value="EGF_Teneurin"/>
    <property type="match status" value="1"/>
</dbReference>
<sequence length="1035" mass="115276">MGAQPPTFYEALKTRQRNLWIKIFWVDLEDLDLYSDIPLGFVFNIVLLLFICICITNNHDIQHVNSQVLSSSELSSAQWIVQQYQLSVAQDSNSICISSFFKCGTGTDGAFHLLAVNVQPRSLLPSGTPSNTLVSLDLSQVTSIVLQPFTSVVTDPSLDIMSKLKNMPLLQTAQFIHDTTFTTIPNDFMIDKPILNKIYIASVNLESASNLFNGSNIEVIDIVVSKINSLVLDTSFYYPKLQTLTIAIQCDNPLNWVITNTSFPALLDLYISSTICNKNVIVDILMPMRSVGTMNQPTSPSTMGYIKTNLLYPEKVEYYTFGGYLAQYNTPNMSLFTNLKSFNIDPSHISTIPNIPIPKLITTFMIKNGLIGTLPPNLLDNVPTKAGISFSGNQNLVGPITESYCSVNFLSILNTSITTIPDCFWCYPGMIDTTLTKPSNIQCIPRIDSFNLYSYFGVFNITGSLLGWAKGITTPTPSTTYTIPNKLLSFFMNLTLGYQQTFSISLIQSLPNYVFSVKETTFTFGTRTTISQNANSVELNVTFSDGTITDPEITPSLLVDTSPCIVKQIYSDNTINCVATILPNSSNMIYASNSFFSTKSSFTKYTFVTAVELQPIIYPPTSLKLHGFFGNLKLPQDYVYIRSNQTDYLCNITRFESSIIECTLTSQPPSGQMSLGVVVYNGNFTSDSLVYIPYPLPPNDNCVNRTNNCNGHGQCINGQCVCDQGYYDDCKFQTDPNIIVETNRSSPSFSFKDYSFSFNILSIQELDLDDVVIRELNTNSWNSSESVYSTYSSIVYVLTSHQNQSVTVNATDFLNTNVTTYFEFSNQSRSVSFGGQDIQLASGSIKISVNITNWPFVSVLTHLRVVFSTIINTDQQNIIGCDDSANSINPFENFANGDSLQYLRVVKNTTQFFGRFLDYSVSDGRRTYSKTQVLNVTKKDAEESIATIGISLPQSQQSILDPDFSALLVNPKSYCDSNTKNDNWKMIVGIVVGVVGGLCLAIVLFFIIKSNRYYCIRREKILESKMKSTIFTNNK</sequence>
<dbReference type="OrthoDB" id="26095at2759"/>
<dbReference type="InterPro" id="IPR054484">
    <property type="entry name" value="ComC_SSD"/>
</dbReference>
<evidence type="ECO:0000256" key="1">
    <source>
        <dbReference type="SAM" id="Phobius"/>
    </source>
</evidence>
<keyword evidence="4" id="KW-1185">Reference proteome</keyword>
<dbReference type="Gene3D" id="2.10.25.10">
    <property type="entry name" value="Laminin"/>
    <property type="match status" value="1"/>
</dbReference>
<evidence type="ECO:0000313" key="4">
    <source>
        <dbReference type="Proteomes" id="UP000007797"/>
    </source>
</evidence>
<dbReference type="AlphaFoldDB" id="F4PMP6"/>
<evidence type="ECO:0000259" key="2">
    <source>
        <dbReference type="Pfam" id="PF22933"/>
    </source>
</evidence>
<dbReference type="Proteomes" id="UP000007797">
    <property type="component" value="Unassembled WGS sequence"/>
</dbReference>
<reference evidence="4" key="1">
    <citation type="journal article" date="2011" name="Genome Res.">
        <title>Phylogeny-wide analysis of social amoeba genomes highlights ancient origins for complex intercellular communication.</title>
        <authorList>
            <person name="Heidel A.J."/>
            <person name="Lawal H.M."/>
            <person name="Felder M."/>
            <person name="Schilde C."/>
            <person name="Helps N.R."/>
            <person name="Tunggal B."/>
            <person name="Rivero F."/>
            <person name="John U."/>
            <person name="Schleicher M."/>
            <person name="Eichinger L."/>
            <person name="Platzer M."/>
            <person name="Noegel A.A."/>
            <person name="Schaap P."/>
            <person name="Gloeckner G."/>
        </authorList>
    </citation>
    <scope>NUCLEOTIDE SEQUENCE [LARGE SCALE GENOMIC DNA]</scope>
    <source>
        <strain evidence="4">SH3</strain>
    </source>
</reference>
<dbReference type="KEGG" id="dfa:DFA_04973"/>
<gene>
    <name evidence="3" type="ORF">DFA_04973</name>
</gene>
<dbReference type="RefSeq" id="XP_004360694.1">
    <property type="nucleotide sequence ID" value="XM_004360637.1"/>
</dbReference>
<proteinExistence type="predicted"/>
<dbReference type="GeneID" id="14874986"/>